<reference evidence="8 9" key="1">
    <citation type="journal article" date="2014" name="Int. J. Syst. Evol. Microbiol.">
        <title>Nocardioides zeae sp. nov., isolated from the stem of Zea mays.</title>
        <authorList>
            <person name="Glaeser S.P."/>
            <person name="McInroy J.A."/>
            <person name="Busse H.J."/>
            <person name="Kampfer P."/>
        </authorList>
    </citation>
    <scope>NUCLEOTIDE SEQUENCE [LARGE SCALE GENOMIC DNA]</scope>
    <source>
        <strain evidence="8 9">JCM 30728</strain>
    </source>
</reference>
<gene>
    <name evidence="8" type="ORF">G3T38_13175</name>
</gene>
<evidence type="ECO:0000313" key="9">
    <source>
        <dbReference type="Proteomes" id="UP000468687"/>
    </source>
</evidence>
<evidence type="ECO:0000256" key="1">
    <source>
        <dbReference type="ARBA" id="ARBA00004651"/>
    </source>
</evidence>
<dbReference type="GO" id="GO:0005886">
    <property type="term" value="C:plasma membrane"/>
    <property type="evidence" value="ECO:0007669"/>
    <property type="project" value="UniProtKB-SubCell"/>
</dbReference>
<evidence type="ECO:0000256" key="2">
    <source>
        <dbReference type="ARBA" id="ARBA00006228"/>
    </source>
</evidence>
<proteinExistence type="inferred from homology"/>
<sequence>MSPQMKTTRSGKQRPARYRSVQWPMVMVLALVWWVLWGSYSAFSLLGGVAVAVMVSLVFPLPPLRMRVRVHPWALLVLLGRFLWDVFRASLQVAWLTLFPPKPLTSALVEVKLATDSDFVLTIVAELLSLVPGTVVVEAHRGSHTLFLHAIDVTDEAGMERVRRDALEQEARVHRAFRASDEQDLEEAVS</sequence>
<dbReference type="InterPro" id="IPR002758">
    <property type="entry name" value="Cation_antiport_E"/>
</dbReference>
<evidence type="ECO:0000256" key="5">
    <source>
        <dbReference type="ARBA" id="ARBA00022989"/>
    </source>
</evidence>
<keyword evidence="3" id="KW-1003">Cell membrane</keyword>
<dbReference type="PANTHER" id="PTHR34584:SF1">
    <property type="entry name" value="NA(+)_H(+) ANTIPORTER SUBUNIT E1"/>
    <property type="match status" value="1"/>
</dbReference>
<evidence type="ECO:0000256" key="3">
    <source>
        <dbReference type="ARBA" id="ARBA00022475"/>
    </source>
</evidence>
<protein>
    <submittedName>
        <fullName evidence="8">Na+/H+ antiporter subunit E</fullName>
    </submittedName>
</protein>
<evidence type="ECO:0000313" key="8">
    <source>
        <dbReference type="EMBL" id="NEN79229.1"/>
    </source>
</evidence>
<comment type="similarity">
    <text evidence="2">Belongs to the CPA3 antiporters (TC 2.A.63) subunit E family.</text>
</comment>
<dbReference type="EMBL" id="JAAGXA010000008">
    <property type="protein sequence ID" value="NEN79229.1"/>
    <property type="molecule type" value="Genomic_DNA"/>
</dbReference>
<comment type="subcellular location">
    <subcellularLocation>
        <location evidence="1">Cell membrane</location>
        <topology evidence="1">Multi-pass membrane protein</topology>
    </subcellularLocation>
</comment>
<dbReference type="AlphaFoldDB" id="A0A6P0HKJ5"/>
<keyword evidence="4 7" id="KW-0812">Transmembrane</keyword>
<feature type="transmembrane region" description="Helical" evidence="7">
    <location>
        <begin position="21"/>
        <end position="37"/>
    </location>
</feature>
<evidence type="ECO:0000256" key="6">
    <source>
        <dbReference type="ARBA" id="ARBA00023136"/>
    </source>
</evidence>
<evidence type="ECO:0000256" key="7">
    <source>
        <dbReference type="SAM" id="Phobius"/>
    </source>
</evidence>
<dbReference type="RefSeq" id="WP_163772759.1">
    <property type="nucleotide sequence ID" value="NZ_JAAGXA010000008.1"/>
</dbReference>
<accession>A0A6P0HKJ5</accession>
<evidence type="ECO:0000256" key="4">
    <source>
        <dbReference type="ARBA" id="ARBA00022692"/>
    </source>
</evidence>
<name>A0A6P0HKJ5_9ACTN</name>
<feature type="transmembrane region" description="Helical" evidence="7">
    <location>
        <begin position="43"/>
        <end position="61"/>
    </location>
</feature>
<dbReference type="Proteomes" id="UP000468687">
    <property type="component" value="Unassembled WGS sequence"/>
</dbReference>
<keyword evidence="6 7" id="KW-0472">Membrane</keyword>
<dbReference type="Pfam" id="PF01899">
    <property type="entry name" value="MNHE"/>
    <property type="match status" value="1"/>
</dbReference>
<keyword evidence="5 7" id="KW-1133">Transmembrane helix</keyword>
<organism evidence="8 9">
    <name type="scientific">Nocardioides zeae</name>
    <dbReference type="NCBI Taxonomy" id="1457234"/>
    <lineage>
        <taxon>Bacteria</taxon>
        <taxon>Bacillati</taxon>
        <taxon>Actinomycetota</taxon>
        <taxon>Actinomycetes</taxon>
        <taxon>Propionibacteriales</taxon>
        <taxon>Nocardioidaceae</taxon>
        <taxon>Nocardioides</taxon>
    </lineage>
</organism>
<dbReference type="NCBIfam" id="NF006521">
    <property type="entry name" value="PRK08965.1-5"/>
    <property type="match status" value="1"/>
</dbReference>
<comment type="caution">
    <text evidence="8">The sequence shown here is derived from an EMBL/GenBank/DDBJ whole genome shotgun (WGS) entry which is preliminary data.</text>
</comment>
<dbReference type="PANTHER" id="PTHR34584">
    <property type="entry name" value="NA(+)/H(+) ANTIPORTER SUBUNIT E1"/>
    <property type="match status" value="1"/>
</dbReference>
<dbReference type="GO" id="GO:0008324">
    <property type="term" value="F:monoatomic cation transmembrane transporter activity"/>
    <property type="evidence" value="ECO:0007669"/>
    <property type="project" value="InterPro"/>
</dbReference>
<keyword evidence="9" id="KW-1185">Reference proteome</keyword>